<evidence type="ECO:0000256" key="7">
    <source>
        <dbReference type="SAM" id="Phobius"/>
    </source>
</evidence>
<dbReference type="InterPro" id="IPR020846">
    <property type="entry name" value="MFS_dom"/>
</dbReference>
<evidence type="ECO:0000313" key="10">
    <source>
        <dbReference type="Proteomes" id="UP000283993"/>
    </source>
</evidence>
<keyword evidence="5 7" id="KW-1133">Transmembrane helix</keyword>
<protein>
    <submittedName>
        <fullName evidence="9">MFS transporter</fullName>
    </submittedName>
</protein>
<keyword evidence="2" id="KW-0813">Transport</keyword>
<feature type="transmembrane region" description="Helical" evidence="7">
    <location>
        <begin position="235"/>
        <end position="253"/>
    </location>
</feature>
<keyword evidence="6 7" id="KW-0472">Membrane</keyword>
<feature type="transmembrane region" description="Helical" evidence="7">
    <location>
        <begin position="199"/>
        <end position="223"/>
    </location>
</feature>
<keyword evidence="4 7" id="KW-0812">Transmembrane</keyword>
<feature type="transmembrane region" description="Helical" evidence="7">
    <location>
        <begin position="356"/>
        <end position="373"/>
    </location>
</feature>
<proteinExistence type="predicted"/>
<keyword evidence="3" id="KW-1003">Cell membrane</keyword>
<feature type="transmembrane region" description="Helical" evidence="7">
    <location>
        <begin position="73"/>
        <end position="92"/>
    </location>
</feature>
<dbReference type="SUPFAM" id="SSF103473">
    <property type="entry name" value="MFS general substrate transporter"/>
    <property type="match status" value="1"/>
</dbReference>
<dbReference type="Proteomes" id="UP000283993">
    <property type="component" value="Unassembled WGS sequence"/>
</dbReference>
<dbReference type="InterPro" id="IPR011701">
    <property type="entry name" value="MFS"/>
</dbReference>
<feature type="domain" description="Major facilitator superfamily (MFS) profile" evidence="8">
    <location>
        <begin position="199"/>
        <end position="440"/>
    </location>
</feature>
<evidence type="ECO:0000256" key="1">
    <source>
        <dbReference type="ARBA" id="ARBA00004651"/>
    </source>
</evidence>
<dbReference type="PROSITE" id="PS50850">
    <property type="entry name" value="MFS"/>
    <property type="match status" value="1"/>
</dbReference>
<feature type="transmembrane region" description="Helical" evidence="7">
    <location>
        <begin position="265"/>
        <end position="283"/>
    </location>
</feature>
<dbReference type="GO" id="GO:0022857">
    <property type="term" value="F:transmembrane transporter activity"/>
    <property type="evidence" value="ECO:0007669"/>
    <property type="project" value="InterPro"/>
</dbReference>
<feature type="transmembrane region" description="Helical" evidence="7">
    <location>
        <begin position="98"/>
        <end position="119"/>
    </location>
</feature>
<keyword evidence="10" id="KW-1185">Reference proteome</keyword>
<evidence type="ECO:0000313" key="9">
    <source>
        <dbReference type="EMBL" id="ROO25359.1"/>
    </source>
</evidence>
<dbReference type="Gene3D" id="1.20.1250.20">
    <property type="entry name" value="MFS general substrate transporter like domains"/>
    <property type="match status" value="2"/>
</dbReference>
<feature type="transmembrane region" description="Helical" evidence="7">
    <location>
        <begin position="7"/>
        <end position="30"/>
    </location>
</feature>
<name>A0A423PI91_9GAMM</name>
<feature type="transmembrane region" description="Helical" evidence="7">
    <location>
        <begin position="324"/>
        <end position="344"/>
    </location>
</feature>
<dbReference type="EMBL" id="AYKH01000034">
    <property type="protein sequence ID" value="ROO25359.1"/>
    <property type="molecule type" value="Genomic_DNA"/>
</dbReference>
<feature type="transmembrane region" description="Helical" evidence="7">
    <location>
        <begin position="42"/>
        <end position="61"/>
    </location>
</feature>
<accession>A0A423PI91</accession>
<comment type="caution">
    <text evidence="9">The sequence shown here is derived from an EMBL/GenBank/DDBJ whole genome shotgun (WGS) entry which is preliminary data.</text>
</comment>
<evidence type="ECO:0000256" key="3">
    <source>
        <dbReference type="ARBA" id="ARBA00022475"/>
    </source>
</evidence>
<reference evidence="9 10" key="1">
    <citation type="submission" date="2013-10" db="EMBL/GenBank/DDBJ databases">
        <title>Salinisphaera orenii MK-B5 Genome Sequencing.</title>
        <authorList>
            <person name="Lai Q."/>
            <person name="Li C."/>
            <person name="Shao Z."/>
        </authorList>
    </citation>
    <scope>NUCLEOTIDE SEQUENCE [LARGE SCALE GENOMIC DNA]</scope>
    <source>
        <strain evidence="9 10">MK-B5</strain>
    </source>
</reference>
<evidence type="ECO:0000256" key="4">
    <source>
        <dbReference type="ARBA" id="ARBA00022692"/>
    </source>
</evidence>
<dbReference type="PANTHER" id="PTHR23521">
    <property type="entry name" value="TRANSPORTER MFS SUPERFAMILY"/>
    <property type="match status" value="1"/>
</dbReference>
<feature type="transmembrane region" description="Helical" evidence="7">
    <location>
        <begin position="131"/>
        <end position="152"/>
    </location>
</feature>
<evidence type="ECO:0000256" key="6">
    <source>
        <dbReference type="ARBA" id="ARBA00023136"/>
    </source>
</evidence>
<gene>
    <name evidence="9" type="ORF">SAOR_12475</name>
</gene>
<dbReference type="Pfam" id="PF07690">
    <property type="entry name" value="MFS_1"/>
    <property type="match status" value="1"/>
</dbReference>
<comment type="subcellular location">
    <subcellularLocation>
        <location evidence="1">Cell membrane</location>
        <topology evidence="1">Multi-pass membrane protein</topology>
    </subcellularLocation>
</comment>
<dbReference type="GO" id="GO:0005886">
    <property type="term" value="C:plasma membrane"/>
    <property type="evidence" value="ECO:0007669"/>
    <property type="project" value="UniProtKB-SubCell"/>
</dbReference>
<evidence type="ECO:0000256" key="5">
    <source>
        <dbReference type="ARBA" id="ARBA00022989"/>
    </source>
</evidence>
<dbReference type="AlphaFoldDB" id="A0A423PI91"/>
<feature type="transmembrane region" description="Helical" evidence="7">
    <location>
        <begin position="158"/>
        <end position="178"/>
    </location>
</feature>
<dbReference type="CDD" id="cd17477">
    <property type="entry name" value="MFS_YcaD_like"/>
    <property type="match status" value="1"/>
</dbReference>
<dbReference type="InterPro" id="IPR047200">
    <property type="entry name" value="MFS_YcaD-like"/>
</dbReference>
<evidence type="ECO:0000256" key="2">
    <source>
        <dbReference type="ARBA" id="ARBA00022448"/>
    </source>
</evidence>
<sequence>MTKLATSLIALISSIVLLVAGNAFLMTLLGLRLSMENFSTSLIGWIMVCYSIGFVGGTVFAERVVERVGHIRAFAVFATTLAVSIQIYPLAVNAPLWAALRGLAGFAMAGLMIVMESWFSSRATNENRARLFAVYQVVFFLSTASGQLLINIGSPDSTLPYTLAAILVTLAVIPLSLTRMHAPATEDAERISLKRLYKISPVGVSGSLIGGLLTSAFYAMAPVYADRVGLSTDRVSLFMASAIIGAMVAAWPVGRMCDRFNRRRVLFGVLAVAAGASIAIPAMGTVHPYALIGMVGLYMGLAAALYPVAVAITNDQMPTHQITAASTTLLLAYGIGSCIGPVVAASVMDRAGPNGLFFTNTGFLLLLAVYLLYRLQKRADVPEAERVDYVTTSPHGGHHLYELDPRNEDFHRGETAGQAGLRIGKIMLGAAGRAHSAVKR</sequence>
<evidence type="ECO:0000259" key="8">
    <source>
        <dbReference type="PROSITE" id="PS50850"/>
    </source>
</evidence>
<feature type="transmembrane region" description="Helical" evidence="7">
    <location>
        <begin position="289"/>
        <end position="312"/>
    </location>
</feature>
<dbReference type="InterPro" id="IPR036259">
    <property type="entry name" value="MFS_trans_sf"/>
</dbReference>
<dbReference type="RefSeq" id="WP_123631728.1">
    <property type="nucleotide sequence ID" value="NZ_AYKH01000034.1"/>
</dbReference>
<organism evidence="9 10">
    <name type="scientific">Salinisphaera orenii MK-B5</name>
    <dbReference type="NCBI Taxonomy" id="856730"/>
    <lineage>
        <taxon>Bacteria</taxon>
        <taxon>Pseudomonadati</taxon>
        <taxon>Pseudomonadota</taxon>
        <taxon>Gammaproteobacteria</taxon>
        <taxon>Salinisphaerales</taxon>
        <taxon>Salinisphaeraceae</taxon>
        <taxon>Salinisphaera</taxon>
    </lineage>
</organism>
<dbReference type="PANTHER" id="PTHR23521:SF2">
    <property type="entry name" value="TRANSPORTER MFS SUPERFAMILY"/>
    <property type="match status" value="1"/>
</dbReference>